<protein>
    <submittedName>
        <fullName evidence="1">Uncharacterized protein</fullName>
    </submittedName>
</protein>
<sequence>MSQSSSYGYIVFSTSLIPGCDNSSYFDNASLYLENQSISDSGFNSPMGHIGNTVPFTVKNISYSRDFGSSGIVHIKKIEPGTYYFNTMNAKPIAFVHHKTENLKIKFDVRPGNIQYLGSISLGTTDCAVSGITANIGNRTILNITDELSRDMKIAQESWQNMPDHLVKTTLASSM</sequence>
<accession>A0A3B0XX85</accession>
<evidence type="ECO:0000313" key="1">
    <source>
        <dbReference type="EMBL" id="VAW69330.1"/>
    </source>
</evidence>
<dbReference type="AlphaFoldDB" id="A0A3B0XX85"/>
<organism evidence="1">
    <name type="scientific">hydrothermal vent metagenome</name>
    <dbReference type="NCBI Taxonomy" id="652676"/>
    <lineage>
        <taxon>unclassified sequences</taxon>
        <taxon>metagenomes</taxon>
        <taxon>ecological metagenomes</taxon>
    </lineage>
</organism>
<gene>
    <name evidence="1" type="ORF">MNBD_GAMMA09-1658</name>
</gene>
<dbReference type="EMBL" id="UOFI01000151">
    <property type="protein sequence ID" value="VAW69330.1"/>
    <property type="molecule type" value="Genomic_DNA"/>
</dbReference>
<reference evidence="1" key="1">
    <citation type="submission" date="2018-06" db="EMBL/GenBank/DDBJ databases">
        <authorList>
            <person name="Zhirakovskaya E."/>
        </authorList>
    </citation>
    <scope>NUCLEOTIDE SEQUENCE</scope>
</reference>
<proteinExistence type="predicted"/>
<name>A0A3B0XX85_9ZZZZ</name>